<feature type="transmembrane region" description="Helical" evidence="8">
    <location>
        <begin position="267"/>
        <end position="293"/>
    </location>
</feature>
<dbReference type="OrthoDB" id="9810794at2"/>
<comment type="subcellular location">
    <subcellularLocation>
        <location evidence="1 8">Cell membrane</location>
        <topology evidence="1 8">Multi-pass membrane protein</topology>
    </subcellularLocation>
</comment>
<dbReference type="GO" id="GO:0005886">
    <property type="term" value="C:plasma membrane"/>
    <property type="evidence" value="ECO:0007669"/>
    <property type="project" value="UniProtKB-SubCell"/>
</dbReference>
<gene>
    <name evidence="11" type="primary">potB_1</name>
    <name evidence="11" type="ORF">NCTC10821_01876</name>
</gene>
<feature type="transmembrane region" description="Helical" evidence="8">
    <location>
        <begin position="81"/>
        <end position="108"/>
    </location>
</feature>
<evidence type="ECO:0000313" key="12">
    <source>
        <dbReference type="Proteomes" id="UP000254978"/>
    </source>
</evidence>
<evidence type="ECO:0000256" key="6">
    <source>
        <dbReference type="ARBA" id="ARBA00022989"/>
    </source>
</evidence>
<dbReference type="PANTHER" id="PTHR42929">
    <property type="entry name" value="INNER MEMBRANE ABC TRANSPORTER PERMEASE PROTEIN YDCU-RELATED-RELATED"/>
    <property type="match status" value="1"/>
</dbReference>
<keyword evidence="12" id="KW-1185">Reference proteome</keyword>
<dbReference type="EMBL" id="UGQT01000001">
    <property type="protein sequence ID" value="STZ58364.1"/>
    <property type="molecule type" value="Genomic_DNA"/>
</dbReference>
<comment type="similarity">
    <text evidence="2">Belongs to the binding-protein-dependent transport system permease family. CysTW subfamily.</text>
</comment>
<dbReference type="PROSITE" id="PS50928">
    <property type="entry name" value="ABC_TM1"/>
    <property type="match status" value="1"/>
</dbReference>
<proteinExistence type="inferred from homology"/>
<dbReference type="Proteomes" id="UP000254978">
    <property type="component" value="Unassembled WGS sequence"/>
</dbReference>
<dbReference type="PANTHER" id="PTHR42929:SF5">
    <property type="entry name" value="ABC TRANSPORTER PERMEASE PROTEIN"/>
    <property type="match status" value="1"/>
</dbReference>
<dbReference type="GO" id="GO:0055085">
    <property type="term" value="P:transmembrane transport"/>
    <property type="evidence" value="ECO:0007669"/>
    <property type="project" value="InterPro"/>
</dbReference>
<keyword evidence="6 8" id="KW-1133">Transmembrane helix</keyword>
<sequence length="313" mass="32855">MAVTEPARAAATTDPRDGPSAAPEPPASRGNRRTLAALLLAVPAAVWLLLYFVIPSVQLLLTSLTTPEPGLGNYTAIADGAAVSIIVRTLVMAVVVAIVCAVIAYPYAYLMTIATPRWRAILLILVLVPFWTSLLARTFAWVVLLQDGGLVEKAFAALGLGSVQLLGTPVGVTIAMAQVMLPFMVLPLYNTMRGINRRLVDAALSLGAHPVQAFLRVYLPLSFPGLAAGATLVLVLSLGFYVTPALVGSPQQSMLAQYIGVQVNELVNFGGAGALALTLLIVTLLLLAAVQLLTRRRSGSQRSLTTSTFGGTA</sequence>
<keyword evidence="3 8" id="KW-0813">Transport</keyword>
<reference evidence="11 12" key="1">
    <citation type="submission" date="2018-06" db="EMBL/GenBank/DDBJ databases">
        <authorList>
            <consortium name="Pathogen Informatics"/>
            <person name="Doyle S."/>
        </authorList>
    </citation>
    <scope>NUCLEOTIDE SEQUENCE [LARGE SCALE GENOMIC DNA]</scope>
    <source>
        <strain evidence="11 12">NCTC10821</strain>
    </source>
</reference>
<evidence type="ECO:0000256" key="8">
    <source>
        <dbReference type="RuleBase" id="RU363032"/>
    </source>
</evidence>
<dbReference type="InterPro" id="IPR000515">
    <property type="entry name" value="MetI-like"/>
</dbReference>
<evidence type="ECO:0000256" key="9">
    <source>
        <dbReference type="SAM" id="MobiDB-lite"/>
    </source>
</evidence>
<evidence type="ECO:0000256" key="4">
    <source>
        <dbReference type="ARBA" id="ARBA00022475"/>
    </source>
</evidence>
<dbReference type="SUPFAM" id="SSF161098">
    <property type="entry name" value="MetI-like"/>
    <property type="match status" value="1"/>
</dbReference>
<feature type="region of interest" description="Disordered" evidence="9">
    <location>
        <begin position="1"/>
        <end position="29"/>
    </location>
</feature>
<dbReference type="Pfam" id="PF00528">
    <property type="entry name" value="BPD_transp_1"/>
    <property type="match status" value="1"/>
</dbReference>
<evidence type="ECO:0000313" key="11">
    <source>
        <dbReference type="EMBL" id="STZ58364.1"/>
    </source>
</evidence>
<feature type="domain" description="ABC transmembrane type-1" evidence="10">
    <location>
        <begin position="86"/>
        <end position="290"/>
    </location>
</feature>
<evidence type="ECO:0000256" key="1">
    <source>
        <dbReference type="ARBA" id="ARBA00004651"/>
    </source>
</evidence>
<evidence type="ECO:0000256" key="3">
    <source>
        <dbReference type="ARBA" id="ARBA00022448"/>
    </source>
</evidence>
<dbReference type="CDD" id="cd06261">
    <property type="entry name" value="TM_PBP2"/>
    <property type="match status" value="1"/>
</dbReference>
<keyword evidence="4" id="KW-1003">Cell membrane</keyword>
<evidence type="ECO:0000256" key="7">
    <source>
        <dbReference type="ARBA" id="ARBA00023136"/>
    </source>
</evidence>
<protein>
    <submittedName>
        <fullName evidence="11">Binding-protein-dependent transport systems inner membrane component</fullName>
    </submittedName>
</protein>
<feature type="transmembrane region" description="Helical" evidence="8">
    <location>
        <begin position="120"/>
        <end position="145"/>
    </location>
</feature>
<keyword evidence="5 8" id="KW-0812">Transmembrane</keyword>
<feature type="transmembrane region" description="Helical" evidence="8">
    <location>
        <begin position="35"/>
        <end position="61"/>
    </location>
</feature>
<name>A0A378TD22_9MYCO</name>
<dbReference type="RefSeq" id="WP_115278233.1">
    <property type="nucleotide sequence ID" value="NZ_JACKSK010000015.1"/>
</dbReference>
<feature type="transmembrane region" description="Helical" evidence="8">
    <location>
        <begin position="165"/>
        <end position="189"/>
    </location>
</feature>
<evidence type="ECO:0000256" key="5">
    <source>
        <dbReference type="ARBA" id="ARBA00022692"/>
    </source>
</evidence>
<feature type="transmembrane region" description="Helical" evidence="8">
    <location>
        <begin position="226"/>
        <end position="247"/>
    </location>
</feature>
<dbReference type="AlphaFoldDB" id="A0A378TD22"/>
<accession>A0A378TD22</accession>
<dbReference type="InterPro" id="IPR035906">
    <property type="entry name" value="MetI-like_sf"/>
</dbReference>
<evidence type="ECO:0000256" key="2">
    <source>
        <dbReference type="ARBA" id="ARBA00007069"/>
    </source>
</evidence>
<keyword evidence="7 8" id="KW-0472">Membrane</keyword>
<evidence type="ECO:0000259" key="10">
    <source>
        <dbReference type="PROSITE" id="PS50928"/>
    </source>
</evidence>
<organism evidence="11 12">
    <name type="scientific">Mycolicibacterium tokaiense</name>
    <dbReference type="NCBI Taxonomy" id="39695"/>
    <lineage>
        <taxon>Bacteria</taxon>
        <taxon>Bacillati</taxon>
        <taxon>Actinomycetota</taxon>
        <taxon>Actinomycetes</taxon>
        <taxon>Mycobacteriales</taxon>
        <taxon>Mycobacteriaceae</taxon>
        <taxon>Mycolicibacterium</taxon>
    </lineage>
</organism>
<dbReference type="Gene3D" id="1.10.3720.10">
    <property type="entry name" value="MetI-like"/>
    <property type="match status" value="1"/>
</dbReference>